<sequence length="133" mass="15255">MGNFLCGAEISGPYEFQVRPMHVSDVPDNKVTKIKVKMEEQHAESSEDVTFERCGSDRRMQRWGLEEPVMKFKGKDFQKDTMDIEVVGLDERPAIPLSRLSLQKDELVMRNICVGKHQLKLMMTLVQAEKNVA</sequence>
<proteinExistence type="predicted"/>
<protein>
    <submittedName>
        <fullName evidence="1">Uncharacterized protein</fullName>
    </submittedName>
</protein>
<name>A0A7S4LQ58_9EUGL</name>
<evidence type="ECO:0000313" key="1">
    <source>
        <dbReference type="EMBL" id="CAE0843748.1"/>
    </source>
</evidence>
<organism evidence="1">
    <name type="scientific">Eutreptiella gymnastica</name>
    <dbReference type="NCBI Taxonomy" id="73025"/>
    <lineage>
        <taxon>Eukaryota</taxon>
        <taxon>Discoba</taxon>
        <taxon>Euglenozoa</taxon>
        <taxon>Euglenida</taxon>
        <taxon>Spirocuta</taxon>
        <taxon>Euglenophyceae</taxon>
        <taxon>Eutreptiales</taxon>
        <taxon>Eutreptiaceae</taxon>
        <taxon>Eutreptiella</taxon>
    </lineage>
</organism>
<dbReference type="EMBL" id="HBJA01153419">
    <property type="protein sequence ID" value="CAE0843748.1"/>
    <property type="molecule type" value="Transcribed_RNA"/>
</dbReference>
<dbReference type="AlphaFoldDB" id="A0A7S4LQ58"/>
<reference evidence="1" key="1">
    <citation type="submission" date="2021-01" db="EMBL/GenBank/DDBJ databases">
        <authorList>
            <person name="Corre E."/>
            <person name="Pelletier E."/>
            <person name="Niang G."/>
            <person name="Scheremetjew M."/>
            <person name="Finn R."/>
            <person name="Kale V."/>
            <person name="Holt S."/>
            <person name="Cochrane G."/>
            <person name="Meng A."/>
            <person name="Brown T."/>
            <person name="Cohen L."/>
        </authorList>
    </citation>
    <scope>NUCLEOTIDE SEQUENCE</scope>
    <source>
        <strain evidence="1">CCMP1594</strain>
    </source>
</reference>
<gene>
    <name evidence="1" type="ORF">EGYM00163_LOCUS52424</name>
</gene>
<accession>A0A7S4LQ58</accession>